<dbReference type="EMBL" id="JAPVOI010000003">
    <property type="protein sequence ID" value="MCZ4089093.1"/>
    <property type="molecule type" value="Genomic_DNA"/>
</dbReference>
<gene>
    <name evidence="2" type="ORF">O3W52_03150</name>
</gene>
<evidence type="ECO:0000313" key="3">
    <source>
        <dbReference type="Proteomes" id="UP001079430"/>
    </source>
</evidence>
<sequence length="64" mass="7306">MGIEKEAELFEVPGFGETKKKPRKTRCDKRTKTPQQIKDERNAKMARYRARQKAAKAAAAELSI</sequence>
<protein>
    <submittedName>
        <fullName evidence="2">Uncharacterized protein</fullName>
    </submittedName>
</protein>
<keyword evidence="3" id="KW-1185">Reference proteome</keyword>
<evidence type="ECO:0000256" key="1">
    <source>
        <dbReference type="SAM" id="MobiDB-lite"/>
    </source>
</evidence>
<accession>A0ABT4KAV9</accession>
<name>A0ABT4KAV9_9HYPH</name>
<evidence type="ECO:0000313" key="2">
    <source>
        <dbReference type="EMBL" id="MCZ4089093.1"/>
    </source>
</evidence>
<feature type="compositionally biased region" description="Basic residues" evidence="1">
    <location>
        <begin position="20"/>
        <end position="29"/>
    </location>
</feature>
<comment type="caution">
    <text evidence="2">The sequence shown here is derived from an EMBL/GenBank/DDBJ whole genome shotgun (WGS) entry which is preliminary data.</text>
</comment>
<proteinExistence type="predicted"/>
<dbReference type="RefSeq" id="WP_269275434.1">
    <property type="nucleotide sequence ID" value="NZ_JAPVOI010000003.1"/>
</dbReference>
<organism evidence="2 3">
    <name type="scientific">Sinorhizobium psoraleae</name>
    <dbReference type="NCBI Taxonomy" id="520838"/>
    <lineage>
        <taxon>Bacteria</taxon>
        <taxon>Pseudomonadati</taxon>
        <taxon>Pseudomonadota</taxon>
        <taxon>Alphaproteobacteria</taxon>
        <taxon>Hyphomicrobiales</taxon>
        <taxon>Rhizobiaceae</taxon>
        <taxon>Sinorhizobium/Ensifer group</taxon>
        <taxon>Sinorhizobium</taxon>
    </lineage>
</organism>
<reference evidence="2" key="1">
    <citation type="submission" date="2022-10" db="EMBL/GenBank/DDBJ databases">
        <title>Whole genome sequencing of three plant growth promoting bacteria isolated from Vachellia tortilis subsp. raddiana in Morocco.</title>
        <authorList>
            <person name="Hnini M."/>
            <person name="Zouagui R."/>
            <person name="Zouagui H."/>
            <person name="Chemao Elfihri M.-W."/>
            <person name="Ibrahimi A."/>
            <person name="Sbabou L."/>
            <person name="Aurag J."/>
        </authorList>
    </citation>
    <scope>NUCLEOTIDE SEQUENCE</scope>
    <source>
        <strain evidence="2">LMR678</strain>
    </source>
</reference>
<dbReference type="Proteomes" id="UP001079430">
    <property type="component" value="Unassembled WGS sequence"/>
</dbReference>
<feature type="region of interest" description="Disordered" evidence="1">
    <location>
        <begin position="14"/>
        <end position="35"/>
    </location>
</feature>